<accession>A0A5J5EJ34</accession>
<dbReference type="InParanoid" id="A0A5J5EJ34"/>
<protein>
    <submittedName>
        <fullName evidence="1">Uncharacterized protein</fullName>
    </submittedName>
</protein>
<evidence type="ECO:0000313" key="1">
    <source>
        <dbReference type="EMBL" id="KAA8895163.1"/>
    </source>
</evidence>
<gene>
    <name evidence="1" type="ORF">FN846DRAFT_970851</name>
</gene>
<reference evidence="1 2" key="1">
    <citation type="submission" date="2019-09" db="EMBL/GenBank/DDBJ databases">
        <title>Draft genome of the ectomycorrhizal ascomycete Sphaerosporella brunnea.</title>
        <authorList>
            <consortium name="DOE Joint Genome Institute"/>
            <person name="Benucci G.M."/>
            <person name="Marozzi G."/>
            <person name="Antonielli L."/>
            <person name="Sanchez S."/>
            <person name="Marco P."/>
            <person name="Wang X."/>
            <person name="Falini L.B."/>
            <person name="Barry K."/>
            <person name="Haridas S."/>
            <person name="Lipzen A."/>
            <person name="Labutti K."/>
            <person name="Grigoriev I.V."/>
            <person name="Murat C."/>
            <person name="Martin F."/>
            <person name="Albertini E."/>
            <person name="Donnini D."/>
            <person name="Bonito G."/>
        </authorList>
    </citation>
    <scope>NUCLEOTIDE SEQUENCE [LARGE SCALE GENOMIC DNA]</scope>
    <source>
        <strain evidence="1 2">Sb_GMNB300</strain>
    </source>
</reference>
<keyword evidence="2" id="KW-1185">Reference proteome</keyword>
<dbReference type="EMBL" id="VXIS01000284">
    <property type="protein sequence ID" value="KAA8895163.1"/>
    <property type="molecule type" value="Genomic_DNA"/>
</dbReference>
<name>A0A5J5EJ34_9PEZI</name>
<dbReference type="Proteomes" id="UP000326924">
    <property type="component" value="Unassembled WGS sequence"/>
</dbReference>
<sequence>MLQLGNAAVEELESGIRSAVEIHTAHAVGVITGKVFGGCVSDTVVQVHTSGSFLHNGRIANLNKSLFLYVMNLDGDSSGTTRARLPLLSSQVAQRSKTRFQAVLAKPPLLEHFSSIWELGEPPIDGGLAGMNTFFISQHNYRVAMFDVVAVMIGFVDVYRYDKSLPWSARILLRPPLIGTRFYLDAKVEVGDARNEGTCQATAIETVGAVLRQLVTVLGDERDLDVMYTKHLGGCAWA</sequence>
<dbReference type="AlphaFoldDB" id="A0A5J5EJ34"/>
<proteinExistence type="predicted"/>
<organism evidence="1 2">
    <name type="scientific">Sphaerosporella brunnea</name>
    <dbReference type="NCBI Taxonomy" id="1250544"/>
    <lineage>
        <taxon>Eukaryota</taxon>
        <taxon>Fungi</taxon>
        <taxon>Dikarya</taxon>
        <taxon>Ascomycota</taxon>
        <taxon>Pezizomycotina</taxon>
        <taxon>Pezizomycetes</taxon>
        <taxon>Pezizales</taxon>
        <taxon>Pyronemataceae</taxon>
        <taxon>Sphaerosporella</taxon>
    </lineage>
</organism>
<comment type="caution">
    <text evidence="1">The sequence shown here is derived from an EMBL/GenBank/DDBJ whole genome shotgun (WGS) entry which is preliminary data.</text>
</comment>
<evidence type="ECO:0000313" key="2">
    <source>
        <dbReference type="Proteomes" id="UP000326924"/>
    </source>
</evidence>